<proteinExistence type="predicted"/>
<name>A0A543IBJ8_9ACTN</name>
<dbReference type="AlphaFoldDB" id="A0A543IBJ8"/>
<sequence>MIVGSAVAGGIGVVAVAAALTGDVEGGTGTRVTAFLIGAVFTLIGALPLLLRRIAFRPRRLLFDSTGLRWEDPQGAPWAVGWAELAEVTLGYPAPATGSARLGSAVNLTLRPADPAFHEAHPEMEHLAVPAGDGSRSYRVPFGHALSVVGPADRALRHYAPGVYRREGPEIPAPRDRPTAVKVSVAIVGCYWACAMAVALVMDASLSTLGMAALWTVVVALWLGRVWAGGALAVARMAGLAQVIGVLGLVTLGMLGLILLPMTDGPVARLLPAFLPGLATTAALLVSGRLLSRDDVRAWTVSRTWGL</sequence>
<protein>
    <submittedName>
        <fullName evidence="2">Uncharacterized protein</fullName>
    </submittedName>
</protein>
<gene>
    <name evidence="2" type="ORF">FHX41_1591</name>
</gene>
<reference evidence="2 3" key="1">
    <citation type="submission" date="2019-06" db="EMBL/GenBank/DDBJ databases">
        <title>Sequencing the genomes of 1000 actinobacteria strains.</title>
        <authorList>
            <person name="Klenk H.-P."/>
        </authorList>
    </citation>
    <scope>NUCLEOTIDE SEQUENCE [LARGE SCALE GENOMIC DNA]</scope>
    <source>
        <strain evidence="2 3">DSM 45043</strain>
    </source>
</reference>
<dbReference type="EMBL" id="VFPO01000001">
    <property type="protein sequence ID" value="TQM67966.1"/>
    <property type="molecule type" value="Genomic_DNA"/>
</dbReference>
<feature type="transmembrane region" description="Helical" evidence="1">
    <location>
        <begin position="33"/>
        <end position="51"/>
    </location>
</feature>
<comment type="caution">
    <text evidence="2">The sequence shown here is derived from an EMBL/GenBank/DDBJ whole genome shotgun (WGS) entry which is preliminary data.</text>
</comment>
<keyword evidence="3" id="KW-1185">Reference proteome</keyword>
<dbReference type="Proteomes" id="UP000316706">
    <property type="component" value="Unassembled WGS sequence"/>
</dbReference>
<evidence type="ECO:0000256" key="1">
    <source>
        <dbReference type="SAM" id="Phobius"/>
    </source>
</evidence>
<organism evidence="2 3">
    <name type="scientific">Actinomadura hallensis</name>
    <dbReference type="NCBI Taxonomy" id="337895"/>
    <lineage>
        <taxon>Bacteria</taxon>
        <taxon>Bacillati</taxon>
        <taxon>Actinomycetota</taxon>
        <taxon>Actinomycetes</taxon>
        <taxon>Streptosporangiales</taxon>
        <taxon>Thermomonosporaceae</taxon>
        <taxon>Actinomadura</taxon>
    </lineage>
</organism>
<keyword evidence="1" id="KW-1133">Transmembrane helix</keyword>
<keyword evidence="1" id="KW-0472">Membrane</keyword>
<evidence type="ECO:0000313" key="3">
    <source>
        <dbReference type="Proteomes" id="UP000316706"/>
    </source>
</evidence>
<accession>A0A543IBJ8</accession>
<feature type="transmembrane region" description="Helical" evidence="1">
    <location>
        <begin position="240"/>
        <end position="260"/>
    </location>
</feature>
<feature type="transmembrane region" description="Helical" evidence="1">
    <location>
        <begin position="266"/>
        <end position="287"/>
    </location>
</feature>
<feature type="transmembrane region" description="Helical" evidence="1">
    <location>
        <begin position="208"/>
        <end position="228"/>
    </location>
</feature>
<keyword evidence="1" id="KW-0812">Transmembrane</keyword>
<feature type="transmembrane region" description="Helical" evidence="1">
    <location>
        <begin position="183"/>
        <end position="202"/>
    </location>
</feature>
<evidence type="ECO:0000313" key="2">
    <source>
        <dbReference type="EMBL" id="TQM67966.1"/>
    </source>
</evidence>